<keyword evidence="4" id="KW-0862">Zinc</keyword>
<evidence type="ECO:0000259" key="10">
    <source>
        <dbReference type="PROSITE" id="PS50808"/>
    </source>
</evidence>
<gene>
    <name evidence="11" type="ORF">ALEPTO_LOCUS10958</name>
</gene>
<evidence type="ECO:0000256" key="9">
    <source>
        <dbReference type="SAM" id="MobiDB-lite"/>
    </source>
</evidence>
<dbReference type="GO" id="GO:0003677">
    <property type="term" value="F:DNA binding"/>
    <property type="evidence" value="ECO:0007669"/>
    <property type="project" value="InterPro"/>
</dbReference>
<reference evidence="11" key="1">
    <citation type="submission" date="2021-06" db="EMBL/GenBank/DDBJ databases">
        <authorList>
            <person name="Kallberg Y."/>
            <person name="Tangrot J."/>
            <person name="Rosling A."/>
        </authorList>
    </citation>
    <scope>NUCLEOTIDE SEQUENCE</scope>
    <source>
        <strain evidence="11">FL130A</strain>
    </source>
</reference>
<evidence type="ECO:0000256" key="6">
    <source>
        <dbReference type="ARBA" id="ARBA00023163"/>
    </source>
</evidence>
<dbReference type="PANTHER" id="PTHR46481:SF10">
    <property type="entry name" value="ZINC FINGER BED DOMAIN-CONTAINING PROTEIN 39"/>
    <property type="match status" value="1"/>
</dbReference>
<keyword evidence="2" id="KW-0479">Metal-binding</keyword>
<feature type="region of interest" description="Disordered" evidence="9">
    <location>
        <begin position="90"/>
        <end position="109"/>
    </location>
</feature>
<feature type="domain" description="BED-type" evidence="10">
    <location>
        <begin position="39"/>
        <end position="101"/>
    </location>
</feature>
<keyword evidence="6" id="KW-0804">Transcription</keyword>
<protein>
    <submittedName>
        <fullName evidence="11">3879_t:CDS:1</fullName>
    </submittedName>
</protein>
<organism evidence="11 12">
    <name type="scientific">Ambispora leptoticha</name>
    <dbReference type="NCBI Taxonomy" id="144679"/>
    <lineage>
        <taxon>Eukaryota</taxon>
        <taxon>Fungi</taxon>
        <taxon>Fungi incertae sedis</taxon>
        <taxon>Mucoromycota</taxon>
        <taxon>Glomeromycotina</taxon>
        <taxon>Glomeromycetes</taxon>
        <taxon>Archaeosporales</taxon>
        <taxon>Ambisporaceae</taxon>
        <taxon>Ambispora</taxon>
    </lineage>
</organism>
<evidence type="ECO:0000256" key="5">
    <source>
        <dbReference type="ARBA" id="ARBA00023015"/>
    </source>
</evidence>
<dbReference type="InterPro" id="IPR003656">
    <property type="entry name" value="Znf_BED"/>
</dbReference>
<keyword evidence="3 8" id="KW-0863">Zinc-finger</keyword>
<dbReference type="PANTHER" id="PTHR46481">
    <property type="entry name" value="ZINC FINGER BED DOMAIN-CONTAINING PROTEIN 4"/>
    <property type="match status" value="1"/>
</dbReference>
<comment type="subcellular location">
    <subcellularLocation>
        <location evidence="1">Nucleus</location>
    </subcellularLocation>
</comment>
<dbReference type="GO" id="GO:0005634">
    <property type="term" value="C:nucleus"/>
    <property type="evidence" value="ECO:0007669"/>
    <property type="project" value="UniProtKB-SubCell"/>
</dbReference>
<sequence length="174" mass="19981">LVIEDLCENIFDISQNSETVEKQNEEISSQNKSVNKGERPRSDIWNYFIHRESDGKGYYNANCQYCIKERWKRGRPLVLESHLALHCKGNDTDHSDDESASPSSKPLESVLDERNNEINKALLKAFVCAGISFSVIDNPFVQDLFNIIEPKYNPPRRLTLAERMLDEEMACITV</sequence>
<dbReference type="Proteomes" id="UP000789508">
    <property type="component" value="Unassembled WGS sequence"/>
</dbReference>
<accession>A0A9N9EQG3</accession>
<dbReference type="OrthoDB" id="2438553at2759"/>
<dbReference type="PROSITE" id="PS50808">
    <property type="entry name" value="ZF_BED"/>
    <property type="match status" value="1"/>
</dbReference>
<proteinExistence type="predicted"/>
<evidence type="ECO:0000256" key="4">
    <source>
        <dbReference type="ARBA" id="ARBA00022833"/>
    </source>
</evidence>
<comment type="caution">
    <text evidence="11">The sequence shown here is derived from an EMBL/GenBank/DDBJ whole genome shotgun (WGS) entry which is preliminary data.</text>
</comment>
<evidence type="ECO:0000313" key="11">
    <source>
        <dbReference type="EMBL" id="CAG8684240.1"/>
    </source>
</evidence>
<feature type="region of interest" description="Disordered" evidence="9">
    <location>
        <begin position="19"/>
        <end position="38"/>
    </location>
</feature>
<dbReference type="AlphaFoldDB" id="A0A9N9EQG3"/>
<evidence type="ECO:0000256" key="2">
    <source>
        <dbReference type="ARBA" id="ARBA00022723"/>
    </source>
</evidence>
<evidence type="ECO:0000313" key="12">
    <source>
        <dbReference type="Proteomes" id="UP000789508"/>
    </source>
</evidence>
<keyword evidence="7" id="KW-0539">Nucleus</keyword>
<keyword evidence="5" id="KW-0805">Transcription regulation</keyword>
<evidence type="ECO:0000256" key="3">
    <source>
        <dbReference type="ARBA" id="ARBA00022771"/>
    </source>
</evidence>
<evidence type="ECO:0000256" key="7">
    <source>
        <dbReference type="ARBA" id="ARBA00023242"/>
    </source>
</evidence>
<keyword evidence="12" id="KW-1185">Reference proteome</keyword>
<dbReference type="InterPro" id="IPR052035">
    <property type="entry name" value="ZnF_BED_domain_contain"/>
</dbReference>
<evidence type="ECO:0000256" key="1">
    <source>
        <dbReference type="ARBA" id="ARBA00004123"/>
    </source>
</evidence>
<evidence type="ECO:0000256" key="8">
    <source>
        <dbReference type="PROSITE-ProRule" id="PRU00027"/>
    </source>
</evidence>
<dbReference type="EMBL" id="CAJVPS010014774">
    <property type="protein sequence ID" value="CAG8684240.1"/>
    <property type="molecule type" value="Genomic_DNA"/>
</dbReference>
<name>A0A9N9EQG3_9GLOM</name>
<feature type="non-terminal residue" evidence="11">
    <location>
        <position position="1"/>
    </location>
</feature>
<dbReference type="GO" id="GO:0008270">
    <property type="term" value="F:zinc ion binding"/>
    <property type="evidence" value="ECO:0007669"/>
    <property type="project" value="UniProtKB-KW"/>
</dbReference>